<dbReference type="PANTHER" id="PTHR43662">
    <property type="match status" value="1"/>
</dbReference>
<comment type="caution">
    <text evidence="3">The sequence shown here is derived from an EMBL/GenBank/DDBJ whole genome shotgun (WGS) entry which is preliminary data.</text>
</comment>
<dbReference type="Pfam" id="PF09362">
    <property type="entry name" value="DUF1996"/>
    <property type="match status" value="1"/>
</dbReference>
<proteinExistence type="predicted"/>
<dbReference type="Proteomes" id="UP000309038">
    <property type="component" value="Unassembled WGS sequence"/>
</dbReference>
<keyword evidence="4" id="KW-1185">Reference proteome</keyword>
<dbReference type="PROSITE" id="PS51212">
    <property type="entry name" value="WSC"/>
    <property type="match status" value="1"/>
</dbReference>
<dbReference type="SMART" id="SM00321">
    <property type="entry name" value="WSC"/>
    <property type="match status" value="1"/>
</dbReference>
<dbReference type="InterPro" id="IPR002889">
    <property type="entry name" value="WSC_carb-bd"/>
</dbReference>
<gene>
    <name evidence="3" type="ORF">EW026_g1962</name>
</gene>
<keyword evidence="1" id="KW-0732">Signal</keyword>
<accession>A0A4S4KPS5</accession>
<reference evidence="3 4" key="1">
    <citation type="submission" date="2019-02" db="EMBL/GenBank/DDBJ databases">
        <title>Genome sequencing of the rare red list fungi Phlebia centrifuga.</title>
        <authorList>
            <person name="Buettner E."/>
            <person name="Kellner H."/>
        </authorList>
    </citation>
    <scope>NUCLEOTIDE SEQUENCE [LARGE SCALE GENOMIC DNA]</scope>
    <source>
        <strain evidence="3 4">DSM 108282</strain>
    </source>
</reference>
<feature type="chain" id="PRO_5020746858" description="WSC domain-containing protein" evidence="1">
    <location>
        <begin position="23"/>
        <end position="518"/>
    </location>
</feature>
<evidence type="ECO:0000313" key="4">
    <source>
        <dbReference type="Proteomes" id="UP000309038"/>
    </source>
</evidence>
<name>A0A4S4KPS5_9APHY</name>
<protein>
    <recommendedName>
        <fullName evidence="2">WSC domain-containing protein</fullName>
    </recommendedName>
</protein>
<evidence type="ECO:0000313" key="3">
    <source>
        <dbReference type="EMBL" id="THH00596.1"/>
    </source>
</evidence>
<dbReference type="AlphaFoldDB" id="A0A4S4KPS5"/>
<sequence length="518" mass="55507">MVPSKLYSSVALSLVALPFVNAVHVIFGGTQPVVRTRLDPILSPGSVSTHVHDVFGGSGFSANYDYNQVTQAQCTTTVIPQDLSNYWVPSMYYVDPNNGSYTPMQSSMNIYYLVRPGSTNDTIHPFPAGLRMIAGNNERGVYNASNEADQAISYVCLDYNNNHGSDPDWAEREDFFDHQCPDGMRAQVFFPSCWDGQNLDSPDHQSHMAYPIGAYNTGLCPDSHPVHLLSLFYELTTPTGDFPYNGAGTWSFSNGDQKGLRFHGDFTNGWKDLSLLQDLIDNCPNAAGNVQDCPALAAVMDTNAAAACQFNGQIVDEDIGLQGPIMILPGCNLPWDGTGAEPTCPNTPTPGFVNAIQALPSGWTDLGCIAEGTSGRALTGASLKGNNMTKAVCSASCADLNFPFAGVEFGDYQPHPQDGSSRALTGYSFASNSMTPVLCQNTCAAKGFSIAGVEYGSECYCGNEFSNNLGGSISDTECSMSCSGEPSTACGGSWALDTFKQSSGPARRSRHWFRAPYV</sequence>
<dbReference type="EMBL" id="SGPJ01000045">
    <property type="protein sequence ID" value="THH00596.1"/>
    <property type="molecule type" value="Genomic_DNA"/>
</dbReference>
<organism evidence="3 4">
    <name type="scientific">Hermanssonia centrifuga</name>
    <dbReference type="NCBI Taxonomy" id="98765"/>
    <lineage>
        <taxon>Eukaryota</taxon>
        <taxon>Fungi</taxon>
        <taxon>Dikarya</taxon>
        <taxon>Basidiomycota</taxon>
        <taxon>Agaricomycotina</taxon>
        <taxon>Agaricomycetes</taxon>
        <taxon>Polyporales</taxon>
        <taxon>Meruliaceae</taxon>
        <taxon>Hermanssonia</taxon>
    </lineage>
</organism>
<feature type="signal peptide" evidence="1">
    <location>
        <begin position="1"/>
        <end position="22"/>
    </location>
</feature>
<dbReference type="PANTHER" id="PTHR43662:SF3">
    <property type="entry name" value="DOMAIN PROTEIN, PUTATIVE (AFU_ORTHOLOGUE AFUA_6G11970)-RELATED"/>
    <property type="match status" value="1"/>
</dbReference>
<evidence type="ECO:0000259" key="2">
    <source>
        <dbReference type="PROSITE" id="PS51212"/>
    </source>
</evidence>
<dbReference type="InterPro" id="IPR018535">
    <property type="entry name" value="DUF1996"/>
</dbReference>
<evidence type="ECO:0000256" key="1">
    <source>
        <dbReference type="SAM" id="SignalP"/>
    </source>
</evidence>
<dbReference type="Pfam" id="PF01822">
    <property type="entry name" value="WSC"/>
    <property type="match status" value="1"/>
</dbReference>
<feature type="domain" description="WSC" evidence="2">
    <location>
        <begin position="405"/>
        <end position="502"/>
    </location>
</feature>